<protein>
    <recommendedName>
        <fullName evidence="4">HNH endonuclease</fullName>
    </recommendedName>
</protein>
<evidence type="ECO:0000256" key="1">
    <source>
        <dbReference type="SAM" id="MobiDB-lite"/>
    </source>
</evidence>
<accession>A0A1Y4L924</accession>
<feature type="region of interest" description="Disordered" evidence="1">
    <location>
        <begin position="78"/>
        <end position="109"/>
    </location>
</feature>
<evidence type="ECO:0000313" key="2">
    <source>
        <dbReference type="EMBL" id="OUP53236.1"/>
    </source>
</evidence>
<sequence length="109" mass="11990">MARAFAKKFYNSKAWKSCRAAYIAERVAIDGGLCETCGLVPGLIVHHTVWLTEDNVNDPDIALNHALLRYDCQACHNRESEDGSGDRCIIGPDGQPVEVRPPPSPLTRV</sequence>
<comment type="caution">
    <text evidence="2">The sequence shown here is derived from an EMBL/GenBank/DDBJ whole genome shotgun (WGS) entry which is preliminary data.</text>
</comment>
<dbReference type="EMBL" id="NFKK01000005">
    <property type="protein sequence ID" value="OUP53236.1"/>
    <property type="molecule type" value="Genomic_DNA"/>
</dbReference>
<evidence type="ECO:0008006" key="4">
    <source>
        <dbReference type="Google" id="ProtNLM"/>
    </source>
</evidence>
<dbReference type="RefSeq" id="WP_087372133.1">
    <property type="nucleotide sequence ID" value="NZ_NFKK01000005.1"/>
</dbReference>
<dbReference type="Proteomes" id="UP000195897">
    <property type="component" value="Unassembled WGS sequence"/>
</dbReference>
<name>A0A1Y4L924_9FIRM</name>
<evidence type="ECO:0000313" key="3">
    <source>
        <dbReference type="Proteomes" id="UP000195897"/>
    </source>
</evidence>
<gene>
    <name evidence="2" type="ORF">B5F17_06595</name>
</gene>
<dbReference type="AlphaFoldDB" id="A0A1Y4L924"/>
<reference evidence="3" key="1">
    <citation type="submission" date="2017-04" db="EMBL/GenBank/DDBJ databases">
        <title>Function of individual gut microbiota members based on whole genome sequencing of pure cultures obtained from chicken caecum.</title>
        <authorList>
            <person name="Medvecky M."/>
            <person name="Cejkova D."/>
            <person name="Polansky O."/>
            <person name="Karasova D."/>
            <person name="Kubasova T."/>
            <person name="Cizek A."/>
            <person name="Rychlik I."/>
        </authorList>
    </citation>
    <scope>NUCLEOTIDE SEQUENCE [LARGE SCALE GENOMIC DNA]</scope>
    <source>
        <strain evidence="3">An180</strain>
    </source>
</reference>
<proteinExistence type="predicted"/>
<feature type="compositionally biased region" description="Pro residues" evidence="1">
    <location>
        <begin position="99"/>
        <end position="109"/>
    </location>
</feature>
<organism evidence="2 3">
    <name type="scientific">Butyricicoccus pullicaecorum</name>
    <dbReference type="NCBI Taxonomy" id="501571"/>
    <lineage>
        <taxon>Bacteria</taxon>
        <taxon>Bacillati</taxon>
        <taxon>Bacillota</taxon>
        <taxon>Clostridia</taxon>
        <taxon>Eubacteriales</taxon>
        <taxon>Butyricicoccaceae</taxon>
        <taxon>Butyricicoccus</taxon>
    </lineage>
</organism>